<keyword evidence="4" id="KW-0680">Restriction system</keyword>
<comment type="similarity">
    <text evidence="5 6">Belongs to the class I-like SAM-binding methyltransferase superfamily. C5-methyltransferase family.</text>
</comment>
<dbReference type="PANTHER" id="PTHR10629:SF52">
    <property type="entry name" value="DNA (CYTOSINE-5)-METHYLTRANSFERASE 1"/>
    <property type="match status" value="1"/>
</dbReference>
<dbReference type="PROSITE" id="PS00095">
    <property type="entry name" value="C5_MTASE_2"/>
    <property type="match status" value="1"/>
</dbReference>
<dbReference type="GO" id="GO:0003886">
    <property type="term" value="F:DNA (cytosine-5-)-methyltransferase activity"/>
    <property type="evidence" value="ECO:0007669"/>
    <property type="project" value="UniProtKB-EC"/>
</dbReference>
<dbReference type="PROSITE" id="PS00094">
    <property type="entry name" value="C5_MTASE_1"/>
    <property type="match status" value="1"/>
</dbReference>
<evidence type="ECO:0000256" key="2">
    <source>
        <dbReference type="ARBA" id="ARBA00022679"/>
    </source>
</evidence>
<comment type="catalytic activity">
    <reaction evidence="7">
        <text>a 2'-deoxycytidine in DNA + S-adenosyl-L-methionine = a 5-methyl-2'-deoxycytidine in DNA + S-adenosyl-L-homocysteine + H(+)</text>
        <dbReference type="Rhea" id="RHEA:13681"/>
        <dbReference type="Rhea" id="RHEA-COMP:11369"/>
        <dbReference type="Rhea" id="RHEA-COMP:11370"/>
        <dbReference type="ChEBI" id="CHEBI:15378"/>
        <dbReference type="ChEBI" id="CHEBI:57856"/>
        <dbReference type="ChEBI" id="CHEBI:59789"/>
        <dbReference type="ChEBI" id="CHEBI:85452"/>
        <dbReference type="ChEBI" id="CHEBI:85454"/>
        <dbReference type="EC" id="2.1.1.37"/>
    </reaction>
</comment>
<comment type="caution">
    <text evidence="8">The sequence shown here is derived from an EMBL/GenBank/DDBJ whole genome shotgun (WGS) entry which is preliminary data.</text>
</comment>
<reference evidence="8" key="1">
    <citation type="journal article" date="2020" name="mSystems">
        <title>Genome- and Community-Level Interaction Insights into Carbon Utilization and Element Cycling Functions of Hydrothermarchaeota in Hydrothermal Sediment.</title>
        <authorList>
            <person name="Zhou Z."/>
            <person name="Liu Y."/>
            <person name="Xu W."/>
            <person name="Pan J."/>
            <person name="Luo Z.H."/>
            <person name="Li M."/>
        </authorList>
    </citation>
    <scope>NUCLEOTIDE SEQUENCE [LARGE SCALE GENOMIC DNA]</scope>
    <source>
        <strain evidence="8">SpSt-374</strain>
    </source>
</reference>
<organism evidence="8">
    <name type="scientific">Planktothricoides sp. SpSt-374</name>
    <dbReference type="NCBI Taxonomy" id="2282167"/>
    <lineage>
        <taxon>Bacteria</taxon>
        <taxon>Bacillati</taxon>
        <taxon>Cyanobacteriota</taxon>
        <taxon>Cyanophyceae</taxon>
        <taxon>Oscillatoriophycideae</taxon>
        <taxon>Oscillatoriales</taxon>
        <taxon>Oscillatoriaceae</taxon>
        <taxon>Planktothricoides</taxon>
    </lineage>
</organism>
<evidence type="ECO:0000256" key="5">
    <source>
        <dbReference type="PROSITE-ProRule" id="PRU01016"/>
    </source>
</evidence>
<name>A0A7C3VQ85_9CYAN</name>
<dbReference type="InterPro" id="IPR031303">
    <property type="entry name" value="C5_meth_CS"/>
</dbReference>
<accession>A0A7C3VQ85</accession>
<dbReference type="PRINTS" id="PR00105">
    <property type="entry name" value="C5METTRFRASE"/>
</dbReference>
<dbReference type="PANTHER" id="PTHR10629">
    <property type="entry name" value="CYTOSINE-SPECIFIC METHYLTRANSFERASE"/>
    <property type="match status" value="1"/>
</dbReference>
<keyword evidence="1 5" id="KW-0489">Methyltransferase</keyword>
<dbReference type="InterPro" id="IPR018117">
    <property type="entry name" value="C5_DNA_meth_AS"/>
</dbReference>
<dbReference type="AlphaFoldDB" id="A0A7C3VQ85"/>
<feature type="active site" evidence="5">
    <location>
        <position position="86"/>
    </location>
</feature>
<dbReference type="InterPro" id="IPR001525">
    <property type="entry name" value="C5_MeTfrase"/>
</dbReference>
<keyword evidence="3 5" id="KW-0949">S-adenosyl-L-methionine</keyword>
<keyword evidence="2 5" id="KW-0808">Transferase</keyword>
<gene>
    <name evidence="8" type="ORF">ENR15_10480</name>
</gene>
<dbReference type="GO" id="GO:0032259">
    <property type="term" value="P:methylation"/>
    <property type="evidence" value="ECO:0007669"/>
    <property type="project" value="UniProtKB-KW"/>
</dbReference>
<evidence type="ECO:0000256" key="1">
    <source>
        <dbReference type="ARBA" id="ARBA00022603"/>
    </source>
</evidence>
<sequence>MNRKTRPIGVDLFAGVGGMTLGFELAGFDVLAAVEADPIHCAAHQYNFPFCSVLCADAAQVSGQQIRDNSSIGNQEIDVVFGGPPCQGFSVMGKQALDDPRNQLLWDFVRLVGELKPNFFVMENVKGIIQQKYRHILEIVLDKLDKYGYDVVDNYQVLNAAWYGVPQRRERFFLLGCRRGLPMPKYPAPITYPAGEKISKQISKRGVSGLGADLSALKPTPTVWDALCDLPDLDNYQELLKQDAVEAEFGTPSVYGQKLRLIIRDKDDYGYQRHWDKSLLTCSGLAKHSEVAKERFLKTPPGAIEPVSRFYKLPKDGICNTLRAGTGSDRGSYTAPRPIHPTAPRCITVREGARLHSYPDWFRFHSTKWHGFRQLGNSVPPLMAKAVAAEIFRLGHLALGINPVQPTEIKSLGDPALLSLTTAQAKRRDSGFGSG</sequence>
<dbReference type="Pfam" id="PF00145">
    <property type="entry name" value="DNA_methylase"/>
    <property type="match status" value="1"/>
</dbReference>
<dbReference type="SUPFAM" id="SSF53335">
    <property type="entry name" value="S-adenosyl-L-methionine-dependent methyltransferases"/>
    <property type="match status" value="1"/>
</dbReference>
<dbReference type="InterPro" id="IPR050390">
    <property type="entry name" value="C5-Methyltransferase"/>
</dbReference>
<dbReference type="NCBIfam" id="TIGR00675">
    <property type="entry name" value="dcm"/>
    <property type="match status" value="1"/>
</dbReference>
<evidence type="ECO:0000256" key="3">
    <source>
        <dbReference type="ARBA" id="ARBA00022691"/>
    </source>
</evidence>
<protein>
    <recommendedName>
        <fullName evidence="7">Cytosine-specific methyltransferase</fullName>
        <ecNumber evidence="7">2.1.1.37</ecNumber>
    </recommendedName>
</protein>
<evidence type="ECO:0000256" key="6">
    <source>
        <dbReference type="RuleBase" id="RU000416"/>
    </source>
</evidence>
<dbReference type="GO" id="GO:0009307">
    <property type="term" value="P:DNA restriction-modification system"/>
    <property type="evidence" value="ECO:0007669"/>
    <property type="project" value="UniProtKB-KW"/>
</dbReference>
<proteinExistence type="inferred from homology"/>
<evidence type="ECO:0000256" key="7">
    <source>
        <dbReference type="RuleBase" id="RU000417"/>
    </source>
</evidence>
<evidence type="ECO:0000313" key="8">
    <source>
        <dbReference type="EMBL" id="HGG01051.1"/>
    </source>
</evidence>
<dbReference type="Gene3D" id="3.90.120.10">
    <property type="entry name" value="DNA Methylase, subunit A, domain 2"/>
    <property type="match status" value="1"/>
</dbReference>
<dbReference type="EC" id="2.1.1.37" evidence="7"/>
<dbReference type="EMBL" id="DSPX01000102">
    <property type="protein sequence ID" value="HGG01051.1"/>
    <property type="molecule type" value="Genomic_DNA"/>
</dbReference>
<evidence type="ECO:0000256" key="4">
    <source>
        <dbReference type="ARBA" id="ARBA00022747"/>
    </source>
</evidence>
<dbReference type="Gene3D" id="3.40.50.150">
    <property type="entry name" value="Vaccinia Virus protein VP39"/>
    <property type="match status" value="1"/>
</dbReference>
<dbReference type="InterPro" id="IPR029063">
    <property type="entry name" value="SAM-dependent_MTases_sf"/>
</dbReference>
<dbReference type="PROSITE" id="PS51679">
    <property type="entry name" value="SAM_MT_C5"/>
    <property type="match status" value="1"/>
</dbReference>